<evidence type="ECO:0000259" key="1">
    <source>
        <dbReference type="Pfam" id="PF01978"/>
    </source>
</evidence>
<organism evidence="3 4">
    <name type="scientific">Sellimonas caecigallum</name>
    <dbReference type="NCBI Taxonomy" id="2592333"/>
    <lineage>
        <taxon>Bacteria</taxon>
        <taxon>Bacillati</taxon>
        <taxon>Bacillota</taxon>
        <taxon>Clostridia</taxon>
        <taxon>Lachnospirales</taxon>
        <taxon>Lachnospiraceae</taxon>
        <taxon>Sellimonas</taxon>
    </lineage>
</organism>
<dbReference type="InterPro" id="IPR002831">
    <property type="entry name" value="Tscrpt_reg_TrmB_N"/>
</dbReference>
<name>A0ABS7L7Q2_9FIRM</name>
<evidence type="ECO:0000313" key="3">
    <source>
        <dbReference type="EMBL" id="MBY0758992.1"/>
    </source>
</evidence>
<evidence type="ECO:0000313" key="4">
    <source>
        <dbReference type="Proteomes" id="UP000779049"/>
    </source>
</evidence>
<accession>A0ABS7L7Q2</accession>
<dbReference type="CDD" id="cd09124">
    <property type="entry name" value="PLDc_like_TrmB_middle"/>
    <property type="match status" value="1"/>
</dbReference>
<dbReference type="PANTHER" id="PTHR34293:SF1">
    <property type="entry name" value="HTH-TYPE TRANSCRIPTIONAL REGULATOR TRMBL2"/>
    <property type="match status" value="1"/>
</dbReference>
<dbReference type="Gene3D" id="1.10.10.10">
    <property type="entry name" value="Winged helix-like DNA-binding domain superfamily/Winged helix DNA-binding domain"/>
    <property type="match status" value="1"/>
</dbReference>
<comment type="caution">
    <text evidence="3">The sequence shown here is derived from an EMBL/GenBank/DDBJ whole genome shotgun (WGS) entry which is preliminary data.</text>
</comment>
<dbReference type="InterPro" id="IPR036388">
    <property type="entry name" value="WH-like_DNA-bd_sf"/>
</dbReference>
<dbReference type="SUPFAM" id="SSF46785">
    <property type="entry name" value="Winged helix' DNA-binding domain"/>
    <property type="match status" value="1"/>
</dbReference>
<dbReference type="Pfam" id="PF01978">
    <property type="entry name" value="TrmB"/>
    <property type="match status" value="1"/>
</dbReference>
<feature type="domain" description="Transcription regulator TrmB C-terminal" evidence="2">
    <location>
        <begin position="101"/>
        <end position="182"/>
    </location>
</feature>
<dbReference type="PANTHER" id="PTHR34293">
    <property type="entry name" value="HTH-TYPE TRANSCRIPTIONAL REGULATOR TRMBL2"/>
    <property type="match status" value="1"/>
</dbReference>
<dbReference type="InterPro" id="IPR021586">
    <property type="entry name" value="Tscrpt_reg_TrmB_C"/>
</dbReference>
<dbReference type="InterPro" id="IPR036390">
    <property type="entry name" value="WH_DNA-bd_sf"/>
</dbReference>
<evidence type="ECO:0000259" key="2">
    <source>
        <dbReference type="Pfam" id="PF11495"/>
    </source>
</evidence>
<dbReference type="Pfam" id="PF11495">
    <property type="entry name" value="Regulator_TrmB"/>
    <property type="match status" value="1"/>
</dbReference>
<gene>
    <name evidence="3" type="ORF">FLB61_07825</name>
</gene>
<feature type="domain" description="Transcription regulator TrmB N-terminal" evidence="1">
    <location>
        <begin position="2"/>
        <end position="67"/>
    </location>
</feature>
<reference evidence="3 4" key="1">
    <citation type="journal article" date="2020" name="New Microbes New Infect">
        <title>Sellimonas caecigallum sp. nov., description and genome sequence of a new member of the Sellimonas genus isolated from the cecum of feral chicken.</title>
        <authorList>
            <person name="Wongkuna S."/>
            <person name="Ghimire S."/>
            <person name="Antony L."/>
            <person name="Chankhamhaengdecha S."/>
            <person name="Janvilisri T."/>
            <person name="Scaria J."/>
        </authorList>
    </citation>
    <scope>NUCLEOTIDE SEQUENCE [LARGE SCALE GENOMIC DNA]</scope>
    <source>
        <strain evidence="3 4">SW451</strain>
    </source>
</reference>
<dbReference type="Proteomes" id="UP000779049">
    <property type="component" value="Unassembled WGS sequence"/>
</dbReference>
<sequence length="226" mass="25788">MKFDLTRQEAAIYECLLKNGRQTGYETAKMTGISRSNVYGALSSLVEKGAAQYEEEPGARKYMAVDPQEFCENRIEQLKREEDWILLHAPERKEEEDGYITITGKEQILGKARKLLQDTEERVYVSGNAEFLKEILPAVKETAEEGKKVVLITDCMEIDHPGKVYHTKDRKSQIGMIVDSRYVLSGEFGEDTQNTCVYSGQRNFAELFKEAMANEIKLIRLTEGEQ</sequence>
<dbReference type="InterPro" id="IPR051797">
    <property type="entry name" value="TrmB-like"/>
</dbReference>
<protein>
    <submittedName>
        <fullName evidence="3">TrmB family transcriptional regulator</fullName>
    </submittedName>
</protein>
<proteinExistence type="predicted"/>
<dbReference type="EMBL" id="VIRV01000009">
    <property type="protein sequence ID" value="MBY0758992.1"/>
    <property type="molecule type" value="Genomic_DNA"/>
</dbReference>
<keyword evidence="4" id="KW-1185">Reference proteome</keyword>